<proteinExistence type="predicted"/>
<keyword evidence="3" id="KW-1185">Reference proteome</keyword>
<evidence type="ECO:0000313" key="3">
    <source>
        <dbReference type="Proteomes" id="UP000299102"/>
    </source>
</evidence>
<protein>
    <submittedName>
        <fullName evidence="2">Uncharacterized protein</fullName>
    </submittedName>
</protein>
<name>A0A4C1UK05_EUMVA</name>
<dbReference type="EMBL" id="BGZK01000179">
    <property type="protein sequence ID" value="GBP26312.1"/>
    <property type="molecule type" value="Genomic_DNA"/>
</dbReference>
<evidence type="ECO:0000313" key="2">
    <source>
        <dbReference type="EMBL" id="GBP26312.1"/>
    </source>
</evidence>
<comment type="caution">
    <text evidence="2">The sequence shown here is derived from an EMBL/GenBank/DDBJ whole genome shotgun (WGS) entry which is preliminary data.</text>
</comment>
<accession>A0A4C1UK05</accession>
<dbReference type="Proteomes" id="UP000299102">
    <property type="component" value="Unassembled WGS sequence"/>
</dbReference>
<feature type="region of interest" description="Disordered" evidence="1">
    <location>
        <begin position="1"/>
        <end position="48"/>
    </location>
</feature>
<dbReference type="AlphaFoldDB" id="A0A4C1UK05"/>
<gene>
    <name evidence="2" type="ORF">EVAR_95483_1</name>
</gene>
<organism evidence="2 3">
    <name type="scientific">Eumeta variegata</name>
    <name type="common">Bagworm moth</name>
    <name type="synonym">Eumeta japonica</name>
    <dbReference type="NCBI Taxonomy" id="151549"/>
    <lineage>
        <taxon>Eukaryota</taxon>
        <taxon>Metazoa</taxon>
        <taxon>Ecdysozoa</taxon>
        <taxon>Arthropoda</taxon>
        <taxon>Hexapoda</taxon>
        <taxon>Insecta</taxon>
        <taxon>Pterygota</taxon>
        <taxon>Neoptera</taxon>
        <taxon>Endopterygota</taxon>
        <taxon>Lepidoptera</taxon>
        <taxon>Glossata</taxon>
        <taxon>Ditrysia</taxon>
        <taxon>Tineoidea</taxon>
        <taxon>Psychidae</taxon>
        <taxon>Oiketicinae</taxon>
        <taxon>Eumeta</taxon>
    </lineage>
</organism>
<reference evidence="2 3" key="1">
    <citation type="journal article" date="2019" name="Commun. Biol.">
        <title>The bagworm genome reveals a unique fibroin gene that provides high tensile strength.</title>
        <authorList>
            <person name="Kono N."/>
            <person name="Nakamura H."/>
            <person name="Ohtoshi R."/>
            <person name="Tomita M."/>
            <person name="Numata K."/>
            <person name="Arakawa K."/>
        </authorList>
    </citation>
    <scope>NUCLEOTIDE SEQUENCE [LARGE SCALE GENOMIC DNA]</scope>
</reference>
<evidence type="ECO:0000256" key="1">
    <source>
        <dbReference type="SAM" id="MobiDB-lite"/>
    </source>
</evidence>
<sequence>MYRASATPAPRQFTAVDRQETFQVPPHERRDTRSARNAKVPYRIRSGGGSIDDFTTSLELESLASRRG</sequence>